<feature type="region of interest" description="Disordered" evidence="12">
    <location>
        <begin position="468"/>
        <end position="501"/>
    </location>
</feature>
<evidence type="ECO:0000313" key="13">
    <source>
        <dbReference type="EMBL" id="CAH1797093.1"/>
    </source>
</evidence>
<proteinExistence type="predicted"/>
<gene>
    <name evidence="13" type="ORF">OFUS_LOCUS21430</name>
</gene>
<keyword evidence="4" id="KW-0677">Repeat</keyword>
<dbReference type="PANTHER" id="PTHR47222">
    <property type="entry name" value="ZINC FINGER PROTEIN 532-RELATED"/>
    <property type="match status" value="1"/>
</dbReference>
<name>A0A8J1TYZ9_OWEFU</name>
<feature type="compositionally biased region" description="Basic and acidic residues" evidence="12">
    <location>
        <begin position="390"/>
        <end position="400"/>
    </location>
</feature>
<evidence type="ECO:0000256" key="1">
    <source>
        <dbReference type="ARBA" id="ARBA00003767"/>
    </source>
</evidence>
<feature type="region of interest" description="Disordered" evidence="12">
    <location>
        <begin position="1595"/>
        <end position="1614"/>
    </location>
</feature>
<dbReference type="InterPro" id="IPR036236">
    <property type="entry name" value="Znf_C2H2_sf"/>
</dbReference>
<comment type="caution">
    <text evidence="13">The sequence shown here is derived from an EMBL/GenBank/DDBJ whole genome shotgun (WGS) entry which is preliminary data.</text>
</comment>
<feature type="region of interest" description="Disordered" evidence="12">
    <location>
        <begin position="1310"/>
        <end position="1360"/>
    </location>
</feature>
<sequence>MSEQKERSAFQSFLAAFDMKHASQNAQPSVGLICKDGVNVKDPVSGATASTTASPDIPGANECGSTLVPTSLMKRAVKRRHSLDVHPHTSASHQYERKTASVGPVVAVDIAKVRKLFCHDTSSLKGQTRGTKMNSFASFIKKTINKVDADIESTDTENAVALEDKNELANDEASVDPAHRINGSIVSNVDDSGDTNKHVNTVNDDFGKPMQTDLNNVKSTESTSHKTKNDMGTNNEVKEHTSTISTNMKESAKSIDTDLEITRSEGAEQTVAISSDTNTTTSTDHSADNTTDNINNQSDEPTDKLSTASDNAQTGGSSPNTPTDKNNTEGNKPRDKLVTVSVSPSMAERVPSVTSICSGSSSSLAPDESDSLTKPKEKTQPKRKPSFKATEAENNTKDNDSVSIKDTWDIFDNIGRIKSEPIDTGYENHDNYVKQLIHSKSNSTSSSPIILNTPQAPTQVVQGHPSVLNIPQSHHRPLASKQRPQCPPRPRLSNTRQPGNSLLQSNFMQTRYSGPQRFHMSRFPVMKNVNPTQRPVIVNRALYTQNVPPRPPSNAQPHSRILFPFEKSCFMNNKDIYEFMKELGMSESFSECVYNKPPEKYNIMMPPGGYKCQGCQDIFVFQSSLFQHIQRKSLQISFNCPHCPPQAKTGKTKAFVFYNKCMFLAHLKSHFNGTIPMTLMAVSHHQCKEVLRNAIINPLSKQLLPKSQQTLDEIAAHNAVKPKLIEDKTDSSPEQAEKGATDKVKNIQKLPMLEPRRTSTEIQIQTIEKEQVKEDSKDDDITVDDATDDKSEIKCGICKHPCNSSEELAKHMGSEISGKINFDLQCSTCARFMPTECALKAHKHFHKPLHDKILYCPECGISVPTHTMQNHATYSCFHYARRFQFICPFDDCKLKCFDIQPMKGHLLNKHAECYYKCTGCPMAFKTVASFTAHQQTHEDKEKAFLKYIFKCPFCDTVFHDQKQLFVHVLNVAHRKQVFLITSIMFRCPDCTKWFPQKQDLRDHYQTTHKGGGAQYICDCKTRFTTESAMIAHKLKCTFIPLSKKDPKNLNTDICPFCEEIIDLTKITLKEHATEKHPTISCIVCSSDFYSTKNFYYHVIGHQQEAKYVCLSCNKNIFKTQEGLATHVATCSKINNFLKMATMLRPNKVPKNLRMAEKAKSKLTFVNTETSPKSQPIFPQPSPSKEPVKEDDKDGESRSPIKIVLKVPLPRPPKHKCEECDTPFKRKRDLQRHMKREHGIVQQFSCHLCGMVYEKEYSLQRHIQVVHEGRKNFYACWVCREKLGKNSSFETRALLEKHLVKDHKLHQSQIDWSRIPEDAKDGDTSLNTEEDKGEKRKVDDTEDNHPDKSESPSKEEPSVKRLRTISDTRYSCCKCDFTADSKVSFHEHIPKHKTEDESIQCLECGMCFVIEPSLKRHLFIVHKVRDFQGYYKESGMNLDEEKEIVANGDIYNDIYKTMNAPVVKKRKQEKTDKTETEQKDPNILECTVCYREYETETALKNHMRSHGMAFIRSKRSIASDINKKEKEEENKRQLEAKEAAMLAAIDLVVGNGKTPTEMAPKIPKTDSPPLTEITPIPSTSTDCLVSSKESATTVVASPTISEKSPIISEETPTIS</sequence>
<evidence type="ECO:0000256" key="3">
    <source>
        <dbReference type="ARBA" id="ARBA00022723"/>
    </source>
</evidence>
<evidence type="ECO:0000256" key="12">
    <source>
        <dbReference type="SAM" id="MobiDB-lite"/>
    </source>
</evidence>
<feature type="compositionally biased region" description="Basic and acidic residues" evidence="12">
    <location>
        <begin position="250"/>
        <end position="266"/>
    </location>
</feature>
<evidence type="ECO:0000256" key="2">
    <source>
        <dbReference type="ARBA" id="ARBA00004123"/>
    </source>
</evidence>
<feature type="compositionally biased region" description="Polar residues" evidence="12">
    <location>
        <begin position="212"/>
        <end position="222"/>
    </location>
</feature>
<evidence type="ECO:0000256" key="7">
    <source>
        <dbReference type="ARBA" id="ARBA00023015"/>
    </source>
</evidence>
<evidence type="ECO:0000256" key="10">
    <source>
        <dbReference type="ARBA" id="ARBA00023242"/>
    </source>
</evidence>
<dbReference type="GO" id="GO:0003677">
    <property type="term" value="F:DNA binding"/>
    <property type="evidence" value="ECO:0007669"/>
    <property type="project" value="UniProtKB-KW"/>
</dbReference>
<feature type="compositionally biased region" description="Polar residues" evidence="12">
    <location>
        <begin position="294"/>
        <end position="330"/>
    </location>
</feature>
<evidence type="ECO:0000256" key="8">
    <source>
        <dbReference type="ARBA" id="ARBA00023125"/>
    </source>
</evidence>
<dbReference type="InterPro" id="IPR057356">
    <property type="entry name" value="Znf-C2H2_ZNF592"/>
</dbReference>
<feature type="region of interest" description="Disordered" evidence="12">
    <location>
        <begin position="722"/>
        <end position="762"/>
    </location>
</feature>
<dbReference type="InterPro" id="IPR045914">
    <property type="entry name" value="Zn532-like"/>
</dbReference>
<keyword evidence="6" id="KW-0862">Zinc</keyword>
<dbReference type="SMART" id="SM00355">
    <property type="entry name" value="ZnF_C2H2"/>
    <property type="match status" value="16"/>
</dbReference>
<dbReference type="OrthoDB" id="7312725at2759"/>
<keyword evidence="8" id="KW-0238">DNA-binding</keyword>
<keyword evidence="3" id="KW-0479">Metal-binding</keyword>
<feature type="compositionally biased region" description="Polar residues" evidence="12">
    <location>
        <begin position="492"/>
        <end position="501"/>
    </location>
</feature>
<evidence type="ECO:0000256" key="9">
    <source>
        <dbReference type="ARBA" id="ARBA00023163"/>
    </source>
</evidence>
<evidence type="ECO:0000313" key="14">
    <source>
        <dbReference type="Proteomes" id="UP000749559"/>
    </source>
</evidence>
<dbReference type="GO" id="GO:0008270">
    <property type="term" value="F:zinc ion binding"/>
    <property type="evidence" value="ECO:0007669"/>
    <property type="project" value="UniProtKB-KW"/>
</dbReference>
<dbReference type="Pfam" id="PF16622">
    <property type="entry name" value="zf-C2H2_11"/>
    <property type="match status" value="1"/>
</dbReference>
<protein>
    <submittedName>
        <fullName evidence="13">Uncharacterized protein</fullName>
    </submittedName>
</protein>
<dbReference type="InterPro" id="IPR013087">
    <property type="entry name" value="Znf_C2H2_type"/>
</dbReference>
<keyword evidence="11" id="KW-0175">Coiled coil</keyword>
<feature type="region of interest" description="Disordered" evidence="12">
    <location>
        <begin position="1553"/>
        <end position="1582"/>
    </location>
</feature>
<reference evidence="13" key="1">
    <citation type="submission" date="2022-03" db="EMBL/GenBank/DDBJ databases">
        <authorList>
            <person name="Martin C."/>
        </authorList>
    </citation>
    <scope>NUCLEOTIDE SEQUENCE</scope>
</reference>
<dbReference type="GO" id="GO:0005634">
    <property type="term" value="C:nucleus"/>
    <property type="evidence" value="ECO:0007669"/>
    <property type="project" value="UniProtKB-SubCell"/>
</dbReference>
<dbReference type="EMBL" id="CAIIXF020000010">
    <property type="protein sequence ID" value="CAH1797093.1"/>
    <property type="molecule type" value="Genomic_DNA"/>
</dbReference>
<dbReference type="PANTHER" id="PTHR47222:SF5">
    <property type="entry name" value="LOW QUALITY PROTEIN: ZINC FINGER PROTEIN 532-LIKE"/>
    <property type="match status" value="1"/>
</dbReference>
<feature type="compositionally biased region" description="Low complexity" evidence="12">
    <location>
        <begin position="274"/>
        <end position="293"/>
    </location>
</feature>
<feature type="compositionally biased region" description="Basic and acidic residues" evidence="12">
    <location>
        <begin position="723"/>
        <end position="745"/>
    </location>
</feature>
<feature type="region of interest" description="Disordered" evidence="12">
    <location>
        <begin position="1163"/>
        <end position="1199"/>
    </location>
</feature>
<dbReference type="SUPFAM" id="SSF57667">
    <property type="entry name" value="beta-beta-alpha zinc fingers"/>
    <property type="match status" value="2"/>
</dbReference>
<keyword evidence="10" id="KW-0539">Nucleus</keyword>
<dbReference type="PROSITE" id="PS50157">
    <property type="entry name" value="ZINC_FINGER_C2H2_2"/>
    <property type="match status" value="6"/>
</dbReference>
<comment type="function">
    <text evidence="1">May be involved in transcriptional regulation.</text>
</comment>
<dbReference type="Pfam" id="PF25412">
    <property type="entry name" value="zf-C2H2_ZNF592"/>
    <property type="match status" value="1"/>
</dbReference>
<feature type="compositionally biased region" description="Basic and acidic residues" evidence="12">
    <location>
        <begin position="1185"/>
        <end position="1198"/>
    </location>
</feature>
<feature type="region of interest" description="Disordered" evidence="12">
    <location>
        <begin position="201"/>
        <end position="402"/>
    </location>
</feature>
<organism evidence="13 14">
    <name type="scientific">Owenia fusiformis</name>
    <name type="common">Polychaete worm</name>
    <dbReference type="NCBI Taxonomy" id="6347"/>
    <lineage>
        <taxon>Eukaryota</taxon>
        <taxon>Metazoa</taxon>
        <taxon>Spiralia</taxon>
        <taxon>Lophotrochozoa</taxon>
        <taxon>Annelida</taxon>
        <taxon>Polychaeta</taxon>
        <taxon>Sedentaria</taxon>
        <taxon>Canalipalpata</taxon>
        <taxon>Sabellida</taxon>
        <taxon>Oweniida</taxon>
        <taxon>Oweniidae</taxon>
        <taxon>Owenia</taxon>
    </lineage>
</organism>
<dbReference type="PROSITE" id="PS00028">
    <property type="entry name" value="ZINC_FINGER_C2H2_1"/>
    <property type="match status" value="8"/>
</dbReference>
<keyword evidence="9" id="KW-0804">Transcription</keyword>
<accession>A0A8J1TYZ9</accession>
<comment type="subcellular location">
    <subcellularLocation>
        <location evidence="2">Nucleus</location>
    </subcellularLocation>
</comment>
<feature type="compositionally biased region" description="Basic and acidic residues" evidence="12">
    <location>
        <begin position="371"/>
        <end position="380"/>
    </location>
</feature>
<dbReference type="Pfam" id="PF00096">
    <property type="entry name" value="zf-C2H2"/>
    <property type="match status" value="4"/>
</dbReference>
<feature type="compositionally biased region" description="Basic and acidic residues" evidence="12">
    <location>
        <begin position="1313"/>
        <end position="1358"/>
    </location>
</feature>
<evidence type="ECO:0000256" key="5">
    <source>
        <dbReference type="ARBA" id="ARBA00022771"/>
    </source>
</evidence>
<feature type="compositionally biased region" description="Low complexity" evidence="12">
    <location>
        <begin position="352"/>
        <end position="366"/>
    </location>
</feature>
<feature type="coiled-coil region" evidence="11">
    <location>
        <begin position="1516"/>
        <end position="1543"/>
    </location>
</feature>
<keyword evidence="14" id="KW-1185">Reference proteome</keyword>
<keyword evidence="7" id="KW-0805">Transcription regulation</keyword>
<evidence type="ECO:0000256" key="4">
    <source>
        <dbReference type="ARBA" id="ARBA00022737"/>
    </source>
</evidence>
<evidence type="ECO:0000256" key="11">
    <source>
        <dbReference type="SAM" id="Coils"/>
    </source>
</evidence>
<dbReference type="Proteomes" id="UP000749559">
    <property type="component" value="Unassembled WGS sequence"/>
</dbReference>
<feature type="compositionally biased region" description="Polar residues" evidence="12">
    <location>
        <begin position="1163"/>
        <end position="1173"/>
    </location>
</feature>
<dbReference type="Gene3D" id="3.30.160.60">
    <property type="entry name" value="Classic Zinc Finger"/>
    <property type="match status" value="5"/>
</dbReference>
<evidence type="ECO:0000256" key="6">
    <source>
        <dbReference type="ARBA" id="ARBA00022833"/>
    </source>
</evidence>
<keyword evidence="5" id="KW-0863">Zinc-finger</keyword>
<dbReference type="InterPro" id="IPR041697">
    <property type="entry name" value="Znf-C2H2_11"/>
</dbReference>